<sequence length="120" mass="11572">MGDAAVLHKPGEAVTLTAGADITGGQLVYLSGDLVVSPTTGALSTVRGVAAHDAKSGEKVTVLSGVVVELAADGAIAAGALVVSAAAGAAATIASNTFDKLVGIAESAAASSKVRVKLFR</sequence>
<accession>A0A1C9EHP2</accession>
<organism evidence="1 2">
    <name type="scientific">Gordonia phage Hedwig</name>
    <dbReference type="NCBI Taxonomy" id="1887648"/>
    <lineage>
        <taxon>Viruses</taxon>
        <taxon>Duplodnaviria</taxon>
        <taxon>Heunggongvirae</taxon>
        <taxon>Uroviricota</taxon>
        <taxon>Caudoviricetes</taxon>
        <taxon>Hedwigvirus</taxon>
        <taxon>Hedwigvirus hedwig</taxon>
    </lineage>
</organism>
<reference evidence="2" key="1">
    <citation type="submission" date="2016-07" db="EMBL/GenBank/DDBJ databases">
        <authorList>
            <person name="Florea S."/>
            <person name="Webb J.S."/>
            <person name="Jaromczyk J."/>
            <person name="Schardl C.L."/>
        </authorList>
    </citation>
    <scope>NUCLEOTIDE SEQUENCE [LARGE SCALE GENOMIC DNA]</scope>
</reference>
<dbReference type="KEGG" id="vg:29056453"/>
<dbReference type="EMBL" id="KX557279">
    <property type="protein sequence ID" value="AON97299.1"/>
    <property type="molecule type" value="Genomic_DNA"/>
</dbReference>
<evidence type="ECO:0000313" key="1">
    <source>
        <dbReference type="EMBL" id="AON97299.1"/>
    </source>
</evidence>
<dbReference type="Proteomes" id="UP000203073">
    <property type="component" value="Segment"/>
</dbReference>
<dbReference type="Pfam" id="PF09956">
    <property type="entry name" value="Phage_cement_2"/>
    <property type="match status" value="1"/>
</dbReference>
<protein>
    <submittedName>
        <fullName evidence="1">Scaffolding protein</fullName>
    </submittedName>
</protein>
<keyword evidence="2" id="KW-1185">Reference proteome</keyword>
<dbReference type="RefSeq" id="YP_009289815.1">
    <property type="nucleotide sequence ID" value="NC_031099.1"/>
</dbReference>
<dbReference type="OrthoDB" id="40430at10239"/>
<dbReference type="InterPro" id="IPR011231">
    <property type="entry name" value="Phage_VT1-Sakai_H0018"/>
</dbReference>
<name>A0A1C9EHP2_9CAUD</name>
<evidence type="ECO:0000313" key="2">
    <source>
        <dbReference type="Proteomes" id="UP000203073"/>
    </source>
</evidence>
<gene>
    <name evidence="1" type="primary">6</name>
    <name evidence="1" type="ORF">SEA_HEDWIG_6</name>
</gene>
<dbReference type="GeneID" id="29056453"/>
<proteinExistence type="predicted"/>